<sequence>MLDYPVLALQLLVDAVVATNCTETISEASRMSDILAGRSDGVDLTRYICVVATEQPVTEMSDEAGL</sequence>
<accession>A0ABW1EEJ3</accession>
<keyword evidence="2" id="KW-1185">Reference proteome</keyword>
<comment type="caution">
    <text evidence="1">The sequence shown here is derived from an EMBL/GenBank/DDBJ whole genome shotgun (WGS) entry which is preliminary data.</text>
</comment>
<evidence type="ECO:0000313" key="2">
    <source>
        <dbReference type="Proteomes" id="UP001596091"/>
    </source>
</evidence>
<dbReference type="EMBL" id="JBHSPH010000002">
    <property type="protein sequence ID" value="MFC5862291.1"/>
    <property type="molecule type" value="Genomic_DNA"/>
</dbReference>
<dbReference type="Proteomes" id="UP001596091">
    <property type="component" value="Unassembled WGS sequence"/>
</dbReference>
<dbReference type="RefSeq" id="WP_263338718.1">
    <property type="nucleotide sequence ID" value="NZ_JAGSYH010000004.1"/>
</dbReference>
<organism evidence="1 2">
    <name type="scientific">Acidicapsa dinghuensis</name>
    <dbReference type="NCBI Taxonomy" id="2218256"/>
    <lineage>
        <taxon>Bacteria</taxon>
        <taxon>Pseudomonadati</taxon>
        <taxon>Acidobacteriota</taxon>
        <taxon>Terriglobia</taxon>
        <taxon>Terriglobales</taxon>
        <taxon>Acidobacteriaceae</taxon>
        <taxon>Acidicapsa</taxon>
    </lineage>
</organism>
<protein>
    <submittedName>
        <fullName evidence="1">Uncharacterized protein</fullName>
    </submittedName>
</protein>
<reference evidence="2" key="1">
    <citation type="journal article" date="2019" name="Int. J. Syst. Evol. Microbiol.">
        <title>The Global Catalogue of Microorganisms (GCM) 10K type strain sequencing project: providing services to taxonomists for standard genome sequencing and annotation.</title>
        <authorList>
            <consortium name="The Broad Institute Genomics Platform"/>
            <consortium name="The Broad Institute Genome Sequencing Center for Infectious Disease"/>
            <person name="Wu L."/>
            <person name="Ma J."/>
        </authorList>
    </citation>
    <scope>NUCLEOTIDE SEQUENCE [LARGE SCALE GENOMIC DNA]</scope>
    <source>
        <strain evidence="2">JCM 4087</strain>
    </source>
</reference>
<evidence type="ECO:0000313" key="1">
    <source>
        <dbReference type="EMBL" id="MFC5862291.1"/>
    </source>
</evidence>
<name>A0ABW1EEJ3_9BACT</name>
<proteinExistence type="predicted"/>
<gene>
    <name evidence="1" type="ORF">ACFPT7_08300</name>
</gene>